<dbReference type="PANTHER" id="PTHR48081:SF8">
    <property type="entry name" value="ALPHA_BETA HYDROLASE FOLD-3 DOMAIN-CONTAINING PROTEIN-RELATED"/>
    <property type="match status" value="1"/>
</dbReference>
<proteinExistence type="predicted"/>
<feature type="domain" description="Alpha/beta hydrolase fold-3" evidence="2">
    <location>
        <begin position="75"/>
        <end position="285"/>
    </location>
</feature>
<organism evidence="3 4">
    <name type="scientific">Frisingicoccus caecimuris</name>
    <dbReference type="NCBI Taxonomy" id="1796636"/>
    <lineage>
        <taxon>Bacteria</taxon>
        <taxon>Bacillati</taxon>
        <taxon>Bacillota</taxon>
        <taxon>Clostridia</taxon>
        <taxon>Lachnospirales</taxon>
        <taxon>Lachnospiraceae</taxon>
        <taxon>Frisingicoccus</taxon>
    </lineage>
</organism>
<evidence type="ECO:0000313" key="3">
    <source>
        <dbReference type="EMBL" id="TCO85380.1"/>
    </source>
</evidence>
<keyword evidence="4" id="KW-1185">Reference proteome</keyword>
<evidence type="ECO:0000259" key="2">
    <source>
        <dbReference type="Pfam" id="PF07859"/>
    </source>
</evidence>
<dbReference type="Gene3D" id="3.40.50.1820">
    <property type="entry name" value="alpha/beta hydrolase"/>
    <property type="match status" value="1"/>
</dbReference>
<dbReference type="Proteomes" id="UP000295711">
    <property type="component" value="Unassembled WGS sequence"/>
</dbReference>
<sequence length="317" mass="35713">MAINKAMRAALSVLSYSEADIKKSYQMERWLKEISARRLRKPSLYHIWEHKVINGDHEVPVRIFMPSAREHQGILIFFHGGGWVTGSIDSYDAVCADMANQTGRVVISVDYRLAPEHPFPAGLEDCYAVTREIFLDENLLETEAKEIVLIGDSAGGNLAAAVSLMARDRGEFLPSRQILIYPAAGNDHSDSSPFPSVRENGTGYLLTTKRVRDYMELYRSSDEDLMNPYYAPLAAKSFTDQPDTLIITAEYCPLRDEGEAYGKALKTAGNKVKIFRMPNALHGYFSLPVRFSQVKKTYDLINCFLMEKETDLMGFSQ</sequence>
<dbReference type="InterPro" id="IPR050300">
    <property type="entry name" value="GDXG_lipolytic_enzyme"/>
</dbReference>
<dbReference type="Pfam" id="PF07859">
    <property type="entry name" value="Abhydrolase_3"/>
    <property type="match status" value="1"/>
</dbReference>
<dbReference type="RefSeq" id="WP_132089580.1">
    <property type="nucleotide sequence ID" value="NZ_JANKAQ010000003.1"/>
</dbReference>
<dbReference type="GO" id="GO:0016787">
    <property type="term" value="F:hydrolase activity"/>
    <property type="evidence" value="ECO:0007669"/>
    <property type="project" value="UniProtKB-KW"/>
</dbReference>
<dbReference type="InterPro" id="IPR029058">
    <property type="entry name" value="AB_hydrolase_fold"/>
</dbReference>
<accession>A0A4R2LNN1</accession>
<name>A0A4R2LNN1_9FIRM</name>
<comment type="caution">
    <text evidence="3">The sequence shown here is derived from an EMBL/GenBank/DDBJ whole genome shotgun (WGS) entry which is preliminary data.</text>
</comment>
<dbReference type="PANTHER" id="PTHR48081">
    <property type="entry name" value="AB HYDROLASE SUPERFAMILY PROTEIN C4A8.06C"/>
    <property type="match status" value="1"/>
</dbReference>
<dbReference type="OrthoDB" id="24847at2"/>
<evidence type="ECO:0000256" key="1">
    <source>
        <dbReference type="ARBA" id="ARBA00022801"/>
    </source>
</evidence>
<gene>
    <name evidence="3" type="ORF">EV212_103101</name>
</gene>
<reference evidence="3 4" key="1">
    <citation type="submission" date="2019-03" db="EMBL/GenBank/DDBJ databases">
        <title>Genomic Encyclopedia of Type Strains, Phase IV (KMG-IV): sequencing the most valuable type-strain genomes for metagenomic binning, comparative biology and taxonomic classification.</title>
        <authorList>
            <person name="Goeker M."/>
        </authorList>
    </citation>
    <scope>NUCLEOTIDE SEQUENCE [LARGE SCALE GENOMIC DNA]</scope>
    <source>
        <strain evidence="3 4">DSM 28559</strain>
    </source>
</reference>
<dbReference type="SUPFAM" id="SSF53474">
    <property type="entry name" value="alpha/beta-Hydrolases"/>
    <property type="match status" value="1"/>
</dbReference>
<dbReference type="EMBL" id="SLXA01000003">
    <property type="protein sequence ID" value="TCO85380.1"/>
    <property type="molecule type" value="Genomic_DNA"/>
</dbReference>
<evidence type="ECO:0000313" key="4">
    <source>
        <dbReference type="Proteomes" id="UP000295711"/>
    </source>
</evidence>
<protein>
    <submittedName>
        <fullName evidence="3">Acetyl esterase/lipase</fullName>
    </submittedName>
</protein>
<dbReference type="InterPro" id="IPR013094">
    <property type="entry name" value="AB_hydrolase_3"/>
</dbReference>
<keyword evidence="1" id="KW-0378">Hydrolase</keyword>
<dbReference type="AlphaFoldDB" id="A0A4R2LNN1"/>